<keyword evidence="3" id="KW-0813">Transport</keyword>
<gene>
    <name evidence="9" type="ORF">MFFC18_21900</name>
</gene>
<evidence type="ECO:0000313" key="9">
    <source>
        <dbReference type="EMBL" id="QEG22314.1"/>
    </source>
</evidence>
<evidence type="ECO:0000256" key="5">
    <source>
        <dbReference type="ARBA" id="ARBA00022692"/>
    </source>
</evidence>
<dbReference type="AlphaFoldDB" id="A0A5B9P7K5"/>
<keyword evidence="8" id="KW-0175">Coiled coil</keyword>
<evidence type="ECO:0000313" key="10">
    <source>
        <dbReference type="Proteomes" id="UP000322214"/>
    </source>
</evidence>
<feature type="coiled-coil region" evidence="8">
    <location>
        <begin position="754"/>
        <end position="781"/>
    </location>
</feature>
<dbReference type="KEGG" id="mff:MFFC18_21900"/>
<evidence type="ECO:0000256" key="1">
    <source>
        <dbReference type="ARBA" id="ARBA00004442"/>
    </source>
</evidence>
<reference evidence="9 10" key="1">
    <citation type="submission" date="2019-08" db="EMBL/GenBank/DDBJ databases">
        <title>Deep-cultivation of Planctomycetes and their phenomic and genomic characterization uncovers novel biology.</title>
        <authorList>
            <person name="Wiegand S."/>
            <person name="Jogler M."/>
            <person name="Boedeker C."/>
            <person name="Pinto D."/>
            <person name="Vollmers J."/>
            <person name="Rivas-Marin E."/>
            <person name="Kohn T."/>
            <person name="Peeters S.H."/>
            <person name="Heuer A."/>
            <person name="Rast P."/>
            <person name="Oberbeckmann S."/>
            <person name="Bunk B."/>
            <person name="Jeske O."/>
            <person name="Meyerdierks A."/>
            <person name="Storesund J.E."/>
            <person name="Kallscheuer N."/>
            <person name="Luecker S."/>
            <person name="Lage O.M."/>
            <person name="Pohl T."/>
            <person name="Merkel B.J."/>
            <person name="Hornburger P."/>
            <person name="Mueller R.-W."/>
            <person name="Bruemmer F."/>
            <person name="Labrenz M."/>
            <person name="Spormann A.M."/>
            <person name="Op den Camp H."/>
            <person name="Overmann J."/>
            <person name="Amann R."/>
            <person name="Jetten M.S.M."/>
            <person name="Mascher T."/>
            <person name="Medema M.H."/>
            <person name="Devos D.P."/>
            <person name="Kaster A.-K."/>
            <person name="Ovreas L."/>
            <person name="Rohde M."/>
            <person name="Galperin M.Y."/>
            <person name="Jogler C."/>
        </authorList>
    </citation>
    <scope>NUCLEOTIDE SEQUENCE [LARGE SCALE GENOMIC DNA]</scope>
    <source>
        <strain evidence="9 10">FC18</strain>
    </source>
</reference>
<dbReference type="InterPro" id="IPR003423">
    <property type="entry name" value="OMP_efflux"/>
</dbReference>
<dbReference type="GO" id="GO:1990281">
    <property type="term" value="C:efflux pump complex"/>
    <property type="evidence" value="ECO:0007669"/>
    <property type="project" value="TreeGrafter"/>
</dbReference>
<keyword evidence="5" id="KW-0812">Transmembrane</keyword>
<dbReference type="GO" id="GO:0009279">
    <property type="term" value="C:cell outer membrane"/>
    <property type="evidence" value="ECO:0007669"/>
    <property type="project" value="UniProtKB-SubCell"/>
</dbReference>
<evidence type="ECO:0000256" key="8">
    <source>
        <dbReference type="SAM" id="Coils"/>
    </source>
</evidence>
<keyword evidence="6" id="KW-0472">Membrane</keyword>
<keyword evidence="10" id="KW-1185">Reference proteome</keyword>
<dbReference type="PANTHER" id="PTHR30026">
    <property type="entry name" value="OUTER MEMBRANE PROTEIN TOLC"/>
    <property type="match status" value="1"/>
</dbReference>
<dbReference type="GO" id="GO:0015288">
    <property type="term" value="F:porin activity"/>
    <property type="evidence" value="ECO:0007669"/>
    <property type="project" value="TreeGrafter"/>
</dbReference>
<protein>
    <submittedName>
        <fullName evidence="9">Outer membrane efflux protein</fullName>
    </submittedName>
</protein>
<accession>A0A5B9P7K5</accession>
<evidence type="ECO:0000256" key="6">
    <source>
        <dbReference type="ARBA" id="ARBA00023136"/>
    </source>
</evidence>
<dbReference type="SUPFAM" id="SSF56954">
    <property type="entry name" value="Outer membrane efflux proteins (OEP)"/>
    <property type="match status" value="1"/>
</dbReference>
<dbReference type="EMBL" id="CP042912">
    <property type="protein sequence ID" value="QEG22314.1"/>
    <property type="molecule type" value="Genomic_DNA"/>
</dbReference>
<evidence type="ECO:0000256" key="4">
    <source>
        <dbReference type="ARBA" id="ARBA00022452"/>
    </source>
</evidence>
<proteinExistence type="inferred from homology"/>
<keyword evidence="4" id="KW-1134">Transmembrane beta strand</keyword>
<dbReference type="GO" id="GO:0015562">
    <property type="term" value="F:efflux transmembrane transporter activity"/>
    <property type="evidence" value="ECO:0007669"/>
    <property type="project" value="InterPro"/>
</dbReference>
<dbReference type="PANTHER" id="PTHR30026:SF23">
    <property type="entry name" value="TO APRF-PUTATIVE OUTER MEMBRANE EFFLUX PROTEIN OR SECRETED ALKALINE PHOSPHATASE-RELATED"/>
    <property type="match status" value="1"/>
</dbReference>
<evidence type="ECO:0000256" key="2">
    <source>
        <dbReference type="ARBA" id="ARBA00007613"/>
    </source>
</evidence>
<evidence type="ECO:0000256" key="3">
    <source>
        <dbReference type="ARBA" id="ARBA00022448"/>
    </source>
</evidence>
<dbReference type="InterPro" id="IPR051906">
    <property type="entry name" value="TolC-like"/>
</dbReference>
<comment type="subcellular location">
    <subcellularLocation>
        <location evidence="1">Cell outer membrane</location>
    </subcellularLocation>
</comment>
<evidence type="ECO:0000256" key="7">
    <source>
        <dbReference type="ARBA" id="ARBA00023237"/>
    </source>
</evidence>
<dbReference type="STRING" id="980251.GCA_001642875_00118"/>
<keyword evidence="7" id="KW-0998">Cell outer membrane</keyword>
<dbReference type="Pfam" id="PF02321">
    <property type="entry name" value="OEP"/>
    <property type="match status" value="1"/>
</dbReference>
<dbReference type="Proteomes" id="UP000322214">
    <property type="component" value="Chromosome"/>
</dbReference>
<organism evidence="9 10">
    <name type="scientific">Mariniblastus fucicola</name>
    <dbReference type="NCBI Taxonomy" id="980251"/>
    <lineage>
        <taxon>Bacteria</taxon>
        <taxon>Pseudomonadati</taxon>
        <taxon>Planctomycetota</taxon>
        <taxon>Planctomycetia</taxon>
        <taxon>Pirellulales</taxon>
        <taxon>Pirellulaceae</taxon>
        <taxon>Mariniblastus</taxon>
    </lineage>
</organism>
<comment type="similarity">
    <text evidence="2">Belongs to the outer membrane factor (OMF) (TC 1.B.17) family.</text>
</comment>
<dbReference type="Gene3D" id="1.20.1600.10">
    <property type="entry name" value="Outer membrane efflux proteins (OEP)"/>
    <property type="match status" value="1"/>
</dbReference>
<name>A0A5B9P7K5_9BACT</name>
<sequence>MRFYVSILSVILIGILVSEGNALQISSLPPLPSAEASKVEQEPLFRSIPVIKSTSETNSGQKAKTLPQHALPALPALQLPTETQTQPRTSGQQSTQQLQQYSDVFESALSQFPQHRIARLPVAQQDSAPIIESSRFEERPTMQSVQSARRSVLENVVQNPDSDSESGQSLLNSLEQQGRFKPASSNKMLQEFAELPQEQNPLTVESAPIEESFAPINAVQPEAPSTAQSDVPSLAPAAEAAPLQWEVPQTMATVPEIAEPGDLAYPLNPQMPANEFSPESNFATPRAIAAAPVDESLTWWKSSVLQPLDGNRSTEAVDSNVLVYRALQNSPRIQAVSQSPLIRELQIVEADAEFDAVQYIQSQFEDRVDPVGNQLTVGNGESFLKDNIWSGDLGLRKKARTGASWELNQRLGFQNSNSNFFVPQDQGTATLALNVTQPLLRGRGRYYNQSQILIAQATNGAAWQTFHAELQDELLGVVSAYWDLYLTRSVFLQKRRNVERGAKILDRLEGRAGLDSLPSQIARARSSVQTRRTELANALRDVRNAETEVRRRIADNSWINGGGAELVPGELPSAMTFQVPLEQVVYNALQHRPEVQEAMSRVRIASVQRDVSANELLPELSLLMGTYVSALRGDTGILNAFQDQFGQVKPGYSFGVNFELPYGNRAARSRLAQRDLQVKKIRHEVDEVMQTVIAESQVALRRVESAAETLVAANEAIKAAHADRNQFQRRWESFALVEGDLADGQNPTTVLDQLLDSQDRLASAELVYVQAERELKVAEVALQRSMGTLLMAQNVSTTRGFDCDTPRMDIFKDGSPLPTAANGIPGVAAPQMDATQANFNGFPQ</sequence>